<evidence type="ECO:0000313" key="3">
    <source>
        <dbReference type="EMBL" id="PDX81184.1"/>
    </source>
</evidence>
<dbReference type="EMBL" id="NMTY01000016">
    <property type="protein sequence ID" value="PDX81184.1"/>
    <property type="molecule type" value="Genomic_DNA"/>
</dbReference>
<dbReference type="EMBL" id="NMTW01000065">
    <property type="protein sequence ID" value="PDX74029.1"/>
    <property type="molecule type" value="Genomic_DNA"/>
</dbReference>
<reference evidence="3" key="2">
    <citation type="submission" date="2017-07" db="EMBL/GenBank/DDBJ databases">
        <authorList>
            <person name="Sun Z.S."/>
            <person name="Albrecht U."/>
            <person name="Echele G."/>
            <person name="Lee C.C."/>
        </authorList>
    </citation>
    <scope>NUCLEOTIDE SEQUENCE</scope>
    <source>
        <strain evidence="2">CNCM I 4573</strain>
        <strain evidence="3">CNCM I 4575</strain>
    </source>
</reference>
<dbReference type="Pfam" id="PF02498">
    <property type="entry name" value="Bro-N"/>
    <property type="match status" value="1"/>
</dbReference>
<dbReference type="SMART" id="SM01040">
    <property type="entry name" value="Bro-N"/>
    <property type="match status" value="1"/>
</dbReference>
<protein>
    <submittedName>
        <fullName evidence="3">Phage antirepressor protein</fullName>
    </submittedName>
</protein>
<comment type="caution">
    <text evidence="3">The sequence shown here is derived from an EMBL/GenBank/DDBJ whole genome shotgun (WGS) entry which is preliminary data.</text>
</comment>
<accession>A0A2A7APR2</accession>
<sequence>MAEVNDNGSIQLFEDQKIRTAWDAEKEEWYFSIIDVISVLTGTANPRRYWSDLKRKLKTEGANELYEKIVQLKMLSSDGKRYKTDVANTEQLLRIIQSIPSPKAEPFKAWLAMVGKERIEETIDPEQAIDRALDTYLKKGYSEEWIHQRLLAIRIRNELTDEWKKRGVQKGKEYAILTDEISRAWSGMTTGQYKRLKGLTKENLRDNMTDLELVLTMLAEASTTDISKTAKPQTFEENKQVAKRGGKVAGIARQALEAETGKPVITEKNAFDFQQLVTDIVEDAAELPEQSAEKKEK</sequence>
<dbReference type="Proteomes" id="UP000220157">
    <property type="component" value="Unassembled WGS sequence"/>
</dbReference>
<evidence type="ECO:0000313" key="4">
    <source>
        <dbReference type="Proteomes" id="UP000220005"/>
    </source>
</evidence>
<dbReference type="RefSeq" id="WP_097786358.1">
    <property type="nucleotide sequence ID" value="NZ_NMTW01000065.1"/>
</dbReference>
<organism evidence="3 4">
    <name type="scientific">Faecalibacterium prausnitzii</name>
    <dbReference type="NCBI Taxonomy" id="853"/>
    <lineage>
        <taxon>Bacteria</taxon>
        <taxon>Bacillati</taxon>
        <taxon>Bacillota</taxon>
        <taxon>Clostridia</taxon>
        <taxon>Eubacteriales</taxon>
        <taxon>Oscillospiraceae</taxon>
        <taxon>Faecalibacterium</taxon>
    </lineage>
</organism>
<dbReference type="Proteomes" id="UP000220005">
    <property type="component" value="Unassembled WGS sequence"/>
</dbReference>
<feature type="domain" description="Bro-N" evidence="1">
    <location>
        <begin position="17"/>
        <end position="117"/>
    </location>
</feature>
<gene>
    <name evidence="2" type="ORF">CGS56_16140</name>
    <name evidence="3" type="ORF">CGS58_07945</name>
</gene>
<proteinExistence type="predicted"/>
<dbReference type="InterPro" id="IPR003497">
    <property type="entry name" value="BRO_N_domain"/>
</dbReference>
<evidence type="ECO:0000313" key="5">
    <source>
        <dbReference type="Proteomes" id="UP000220157"/>
    </source>
</evidence>
<evidence type="ECO:0000259" key="1">
    <source>
        <dbReference type="SMART" id="SM01040"/>
    </source>
</evidence>
<reference evidence="4 5" key="1">
    <citation type="journal article" date="2017" name="Front. Microbiol.">
        <title>New Insights into the Diversity of the Genus Faecalibacterium.</title>
        <authorList>
            <person name="Benevides L."/>
            <person name="Burman S."/>
            <person name="Martin R."/>
            <person name="Robert V."/>
            <person name="Thomas M."/>
            <person name="Miquel S."/>
            <person name="Chain F."/>
            <person name="Sokol H."/>
            <person name="Bermudez-Humaran L.G."/>
            <person name="Morrison M."/>
            <person name="Langella P."/>
            <person name="Azevedo V.A."/>
            <person name="Chatel J.M."/>
            <person name="Soares S."/>
        </authorList>
    </citation>
    <scope>NUCLEOTIDE SEQUENCE [LARGE SCALE GENOMIC DNA]</scope>
    <source>
        <strain evidence="2 5">CNCM I 4573</strain>
        <strain evidence="3 4">CNCM I 4575</strain>
    </source>
</reference>
<dbReference type="AlphaFoldDB" id="A0A2A7APR2"/>
<name>A0A2A7APR2_9FIRM</name>
<evidence type="ECO:0000313" key="2">
    <source>
        <dbReference type="EMBL" id="PDX74029.1"/>
    </source>
</evidence>